<evidence type="ECO:0000256" key="1">
    <source>
        <dbReference type="ARBA" id="ARBA00022723"/>
    </source>
</evidence>
<dbReference type="PANTHER" id="PTHR47425:SF3">
    <property type="entry name" value="ZN(II)2CYS6 TRANSCRIPTION FACTOR (EUROFUNG)"/>
    <property type="match status" value="1"/>
</dbReference>
<evidence type="ECO:0000259" key="7">
    <source>
        <dbReference type="PROSITE" id="PS50048"/>
    </source>
</evidence>
<keyword evidence="2" id="KW-0805">Transcription regulation</keyword>
<dbReference type="CDD" id="cd12148">
    <property type="entry name" value="fungal_TF_MHR"/>
    <property type="match status" value="1"/>
</dbReference>
<keyword evidence="1" id="KW-0479">Metal-binding</keyword>
<keyword evidence="5" id="KW-0539">Nucleus</keyword>
<dbReference type="InterPro" id="IPR052761">
    <property type="entry name" value="Fungal_Detox/Toxin_TFs"/>
</dbReference>
<accession>A0A1V6SDW0</accession>
<dbReference type="GO" id="GO:0008270">
    <property type="term" value="F:zinc ion binding"/>
    <property type="evidence" value="ECO:0007669"/>
    <property type="project" value="InterPro"/>
</dbReference>
<reference evidence="9" key="1">
    <citation type="journal article" date="2017" name="Nat. Microbiol.">
        <title>Global analysis of biosynthetic gene clusters reveals vast potential of secondary metabolite production in Penicillium species.</title>
        <authorList>
            <person name="Nielsen J.C."/>
            <person name="Grijseels S."/>
            <person name="Prigent S."/>
            <person name="Ji B."/>
            <person name="Dainat J."/>
            <person name="Nielsen K.F."/>
            <person name="Frisvad J.C."/>
            <person name="Workman M."/>
            <person name="Nielsen J."/>
        </authorList>
    </citation>
    <scope>NUCLEOTIDE SEQUENCE [LARGE SCALE GENOMIC DNA]</scope>
    <source>
        <strain evidence="9">IBT 29486</strain>
    </source>
</reference>
<protein>
    <recommendedName>
        <fullName evidence="7">Zn(2)-C6 fungal-type domain-containing protein</fullName>
    </recommendedName>
</protein>
<comment type="caution">
    <text evidence="8">The sequence shown here is derived from an EMBL/GenBank/DDBJ whole genome shotgun (WGS) entry which is preliminary data.</text>
</comment>
<evidence type="ECO:0000256" key="5">
    <source>
        <dbReference type="ARBA" id="ARBA00023242"/>
    </source>
</evidence>
<dbReference type="Pfam" id="PF00172">
    <property type="entry name" value="Zn_clus"/>
    <property type="match status" value="1"/>
</dbReference>
<evidence type="ECO:0000256" key="2">
    <source>
        <dbReference type="ARBA" id="ARBA00023015"/>
    </source>
</evidence>
<evidence type="ECO:0000313" key="8">
    <source>
        <dbReference type="EMBL" id="OQE11773.1"/>
    </source>
</evidence>
<keyword evidence="3" id="KW-0238">DNA-binding</keyword>
<evidence type="ECO:0000256" key="3">
    <source>
        <dbReference type="ARBA" id="ARBA00023125"/>
    </source>
</evidence>
<dbReference type="EMBL" id="MDYP01000002">
    <property type="protein sequence ID" value="OQE11773.1"/>
    <property type="molecule type" value="Genomic_DNA"/>
</dbReference>
<keyword evidence="4" id="KW-0804">Transcription</keyword>
<sequence>MTANTTHKRSRLQSACNVCHTRKVRCNLQIAGPPCANCELDKVPCIPHISRRKRAQSHKINDRKSVGTGASTRTVGILGSSNPSETREASEPTSHAISFTSPLQHISGCNESDLCGNTEASTNNFPTPKDHTPLVPFFVGESPSLARFFSVSEADLLACRIPESSKIPLAAEELSYLEAKGAFLLPSPEMCEELIRCYFEFVHPLLPVVQVTNFLKSYRAGEMASQSLLLLQSMFFAASNFVSLEILARSKYPSIKDLKKDLYQRAKALYDMDYEKNKISLIQAVLLLGYWYVDSNDRLDSWHWVGVAISLGQSIGLNRRPRALNIPRSQISLWRRLWWCCVYRDRWLAFGLCHPQRIWLEDCDLGMVTLDDVVGQASSAILSEKDEKILTRAVDMAPVFVELAQWSVHLGSVLLCQYRPGEPEDPSKQVDSCEASLTTWYNSLDRKLKLDTVTVLNDPDQTFTLHKHILYIFFQLSIIAIHCPHMFKDTTALTSITAINFLEGLWTNGLAKEMAQQKLDLSLAVLNEIGDRYWGAHFARAYFKAAFKSSESAIRNVHDQTLSPSRPETQRQLLKNSTAASKEDCIPITNEYDFLANYLTPGHMLHDFDLLFESSTPFGNPG</sequence>
<keyword evidence="9" id="KW-1185">Reference proteome</keyword>
<dbReference type="AlphaFoldDB" id="A0A1V6SDW0"/>
<gene>
    <name evidence="8" type="ORF">PENVUL_c002G03495</name>
</gene>
<name>A0A1V6SDW0_9EURO</name>
<dbReference type="InterPro" id="IPR001138">
    <property type="entry name" value="Zn2Cys6_DnaBD"/>
</dbReference>
<dbReference type="SMART" id="SM00906">
    <property type="entry name" value="Fungal_trans"/>
    <property type="match status" value="1"/>
</dbReference>
<proteinExistence type="predicted"/>
<dbReference type="PROSITE" id="PS00463">
    <property type="entry name" value="ZN2_CY6_FUNGAL_1"/>
    <property type="match status" value="1"/>
</dbReference>
<dbReference type="Gene3D" id="4.10.240.10">
    <property type="entry name" value="Zn(2)-C6 fungal-type DNA-binding domain"/>
    <property type="match status" value="1"/>
</dbReference>
<dbReference type="CDD" id="cd00067">
    <property type="entry name" value="GAL4"/>
    <property type="match status" value="1"/>
</dbReference>
<dbReference type="SMART" id="SM00066">
    <property type="entry name" value="GAL4"/>
    <property type="match status" value="1"/>
</dbReference>
<organism evidence="8 9">
    <name type="scientific">Penicillium vulpinum</name>
    <dbReference type="NCBI Taxonomy" id="29845"/>
    <lineage>
        <taxon>Eukaryota</taxon>
        <taxon>Fungi</taxon>
        <taxon>Dikarya</taxon>
        <taxon>Ascomycota</taxon>
        <taxon>Pezizomycotina</taxon>
        <taxon>Eurotiomycetes</taxon>
        <taxon>Eurotiomycetidae</taxon>
        <taxon>Eurotiales</taxon>
        <taxon>Aspergillaceae</taxon>
        <taxon>Penicillium</taxon>
    </lineage>
</organism>
<dbReference type="Pfam" id="PF04082">
    <property type="entry name" value="Fungal_trans"/>
    <property type="match status" value="1"/>
</dbReference>
<evidence type="ECO:0000313" key="9">
    <source>
        <dbReference type="Proteomes" id="UP000191518"/>
    </source>
</evidence>
<evidence type="ECO:0000256" key="4">
    <source>
        <dbReference type="ARBA" id="ARBA00023163"/>
    </source>
</evidence>
<dbReference type="GO" id="GO:0003677">
    <property type="term" value="F:DNA binding"/>
    <property type="evidence" value="ECO:0007669"/>
    <property type="project" value="UniProtKB-KW"/>
</dbReference>
<dbReference type="GO" id="GO:0000981">
    <property type="term" value="F:DNA-binding transcription factor activity, RNA polymerase II-specific"/>
    <property type="evidence" value="ECO:0007669"/>
    <property type="project" value="InterPro"/>
</dbReference>
<feature type="compositionally biased region" description="Polar residues" evidence="6">
    <location>
        <begin position="68"/>
        <end position="84"/>
    </location>
</feature>
<dbReference type="SUPFAM" id="SSF57701">
    <property type="entry name" value="Zn2/Cys6 DNA-binding domain"/>
    <property type="match status" value="1"/>
</dbReference>
<dbReference type="Proteomes" id="UP000191518">
    <property type="component" value="Unassembled WGS sequence"/>
</dbReference>
<dbReference type="PANTHER" id="PTHR47425">
    <property type="entry name" value="FARB-RELATED"/>
    <property type="match status" value="1"/>
</dbReference>
<dbReference type="InterPro" id="IPR007219">
    <property type="entry name" value="XnlR_reg_dom"/>
</dbReference>
<feature type="region of interest" description="Disordered" evidence="6">
    <location>
        <begin position="54"/>
        <end position="95"/>
    </location>
</feature>
<dbReference type="InterPro" id="IPR036864">
    <property type="entry name" value="Zn2-C6_fun-type_DNA-bd_sf"/>
</dbReference>
<evidence type="ECO:0000256" key="6">
    <source>
        <dbReference type="SAM" id="MobiDB-lite"/>
    </source>
</evidence>
<feature type="domain" description="Zn(2)-C6 fungal-type" evidence="7">
    <location>
        <begin position="15"/>
        <end position="45"/>
    </location>
</feature>
<dbReference type="PROSITE" id="PS50048">
    <property type="entry name" value="ZN2_CY6_FUNGAL_2"/>
    <property type="match status" value="1"/>
</dbReference>
<dbReference type="GO" id="GO:0006351">
    <property type="term" value="P:DNA-templated transcription"/>
    <property type="evidence" value="ECO:0007669"/>
    <property type="project" value="InterPro"/>
</dbReference>